<dbReference type="GO" id="GO:0034551">
    <property type="term" value="P:mitochondrial respiratory chain complex III assembly"/>
    <property type="evidence" value="ECO:0007669"/>
    <property type="project" value="TreeGrafter"/>
</dbReference>
<sequence length="331" mass="36688">MATPSCCRASLSRRPVSIFGQIHAVSNPTARILSSQCARARVASPASPCSSNKRPLHTTPPSQISLGEILKKTGIASTTGRSYFIYQATEQLHKACGAQADYTIDPADRKASKLKHTADGEEIGTSGGEGSKAPSVWHEEMGLLPTFSTWSQVTMLHMYLLVARFRDMPRLQQTTFQDGLVNHFFYEAEAKMDLVHNLTSRVIRQKYLKDLFVQWRGLVLAYDEALAKDSDAVLAGAIWRNLYKADENVDVRRLAAVVSYVRKGIADLAHLREEDLVMKGKRLFDEEAGRWEGVKGEFRGVDVPSAQVKGLFEKEGPRASEPVKEGSRFSS</sequence>
<protein>
    <submittedName>
        <fullName evidence="4">Ubiquinol-cytochrome C chaperone-domain-containing protein</fullName>
    </submittedName>
</protein>
<evidence type="ECO:0000259" key="3">
    <source>
        <dbReference type="Pfam" id="PF03981"/>
    </source>
</evidence>
<reference evidence="4" key="2">
    <citation type="submission" date="2023-05" db="EMBL/GenBank/DDBJ databases">
        <authorList>
            <consortium name="Lawrence Berkeley National Laboratory"/>
            <person name="Steindorff A."/>
            <person name="Hensen N."/>
            <person name="Bonometti L."/>
            <person name="Westerberg I."/>
            <person name="Brannstrom I.O."/>
            <person name="Guillou S."/>
            <person name="Cros-Aarteil S."/>
            <person name="Calhoun S."/>
            <person name="Haridas S."/>
            <person name="Kuo A."/>
            <person name="Mondo S."/>
            <person name="Pangilinan J."/>
            <person name="Riley R."/>
            <person name="Labutti K."/>
            <person name="Andreopoulos B."/>
            <person name="Lipzen A."/>
            <person name="Chen C."/>
            <person name="Yanf M."/>
            <person name="Daum C."/>
            <person name="Ng V."/>
            <person name="Clum A."/>
            <person name="Ohm R."/>
            <person name="Martin F."/>
            <person name="Silar P."/>
            <person name="Natvig D."/>
            <person name="Lalanne C."/>
            <person name="Gautier V."/>
            <person name="Ament-Velasquez S.L."/>
            <person name="Kruys A."/>
            <person name="Hutchinson M.I."/>
            <person name="Powell A.J."/>
            <person name="Barry K."/>
            <person name="Miller A.N."/>
            <person name="Grigoriev I.V."/>
            <person name="Debuchy R."/>
            <person name="Gladieux P."/>
            <person name="Thoren M.H."/>
            <person name="Johannesson H."/>
        </authorList>
    </citation>
    <scope>NUCLEOTIDE SEQUENCE</scope>
    <source>
        <strain evidence="4">CBS 892.96</strain>
    </source>
</reference>
<keyword evidence="5" id="KW-1185">Reference proteome</keyword>
<name>A0AAN6W454_9PEZI</name>
<dbReference type="GO" id="GO:0005739">
    <property type="term" value="C:mitochondrion"/>
    <property type="evidence" value="ECO:0007669"/>
    <property type="project" value="TreeGrafter"/>
</dbReference>
<proteinExistence type="inferred from homology"/>
<gene>
    <name evidence="4" type="ORF">QBC36DRAFT_380586</name>
</gene>
<feature type="region of interest" description="Disordered" evidence="2">
    <location>
        <begin position="115"/>
        <end position="134"/>
    </location>
</feature>
<evidence type="ECO:0000313" key="4">
    <source>
        <dbReference type="EMBL" id="KAK4173941.1"/>
    </source>
</evidence>
<dbReference type="PANTHER" id="PTHR12184:SF1">
    <property type="entry name" value="UBIQUINOL-CYTOCHROME-C REDUCTASE COMPLEX ASSEMBLY FACTOR 1"/>
    <property type="match status" value="1"/>
</dbReference>
<feature type="region of interest" description="Disordered" evidence="2">
    <location>
        <begin position="44"/>
        <end position="63"/>
    </location>
</feature>
<evidence type="ECO:0000256" key="2">
    <source>
        <dbReference type="SAM" id="MobiDB-lite"/>
    </source>
</evidence>
<feature type="compositionally biased region" description="Polar residues" evidence="2">
    <location>
        <begin position="47"/>
        <end position="63"/>
    </location>
</feature>
<organism evidence="4 5">
    <name type="scientific">Triangularia setosa</name>
    <dbReference type="NCBI Taxonomy" id="2587417"/>
    <lineage>
        <taxon>Eukaryota</taxon>
        <taxon>Fungi</taxon>
        <taxon>Dikarya</taxon>
        <taxon>Ascomycota</taxon>
        <taxon>Pezizomycotina</taxon>
        <taxon>Sordariomycetes</taxon>
        <taxon>Sordariomycetidae</taxon>
        <taxon>Sordariales</taxon>
        <taxon>Podosporaceae</taxon>
        <taxon>Triangularia</taxon>
    </lineage>
</organism>
<feature type="domain" description="Ubiquinol-cytochrome c chaperone" evidence="3">
    <location>
        <begin position="139"/>
        <end position="280"/>
    </location>
</feature>
<dbReference type="AlphaFoldDB" id="A0AAN6W454"/>
<dbReference type="PANTHER" id="PTHR12184">
    <property type="entry name" value="UBIQUINOL-CYTOCHROME C REDUCTASE COMPLEX ASSEMBLY FACTOR 1 FAMILY MEMBER"/>
    <property type="match status" value="1"/>
</dbReference>
<comment type="caution">
    <text evidence="4">The sequence shown here is derived from an EMBL/GenBank/DDBJ whole genome shotgun (WGS) entry which is preliminary data.</text>
</comment>
<evidence type="ECO:0000313" key="5">
    <source>
        <dbReference type="Proteomes" id="UP001302321"/>
    </source>
</evidence>
<dbReference type="EMBL" id="MU866310">
    <property type="protein sequence ID" value="KAK4173941.1"/>
    <property type="molecule type" value="Genomic_DNA"/>
</dbReference>
<comment type="similarity">
    <text evidence="1">Belongs to the CBP3 family.</text>
</comment>
<reference evidence="4" key="1">
    <citation type="journal article" date="2023" name="Mol. Phylogenet. Evol.">
        <title>Genome-scale phylogeny and comparative genomics of the fungal order Sordariales.</title>
        <authorList>
            <person name="Hensen N."/>
            <person name="Bonometti L."/>
            <person name="Westerberg I."/>
            <person name="Brannstrom I.O."/>
            <person name="Guillou S."/>
            <person name="Cros-Aarteil S."/>
            <person name="Calhoun S."/>
            <person name="Haridas S."/>
            <person name="Kuo A."/>
            <person name="Mondo S."/>
            <person name="Pangilinan J."/>
            <person name="Riley R."/>
            <person name="LaButti K."/>
            <person name="Andreopoulos B."/>
            <person name="Lipzen A."/>
            <person name="Chen C."/>
            <person name="Yan M."/>
            <person name="Daum C."/>
            <person name="Ng V."/>
            <person name="Clum A."/>
            <person name="Steindorff A."/>
            <person name="Ohm R.A."/>
            <person name="Martin F."/>
            <person name="Silar P."/>
            <person name="Natvig D.O."/>
            <person name="Lalanne C."/>
            <person name="Gautier V."/>
            <person name="Ament-Velasquez S.L."/>
            <person name="Kruys A."/>
            <person name="Hutchinson M.I."/>
            <person name="Powell A.J."/>
            <person name="Barry K."/>
            <person name="Miller A.N."/>
            <person name="Grigoriev I.V."/>
            <person name="Debuchy R."/>
            <person name="Gladieux P."/>
            <person name="Hiltunen Thoren M."/>
            <person name="Johannesson H."/>
        </authorList>
    </citation>
    <scope>NUCLEOTIDE SEQUENCE</scope>
    <source>
        <strain evidence="4">CBS 892.96</strain>
    </source>
</reference>
<dbReference type="InterPro" id="IPR007129">
    <property type="entry name" value="Ubiqinol_cyt_c_chaperone_CPB3"/>
</dbReference>
<dbReference type="Proteomes" id="UP001302321">
    <property type="component" value="Unassembled WGS sequence"/>
</dbReference>
<dbReference type="InterPro" id="IPR021150">
    <property type="entry name" value="Ubiq_cyt_c_chap"/>
</dbReference>
<evidence type="ECO:0000256" key="1">
    <source>
        <dbReference type="ARBA" id="ARBA00006407"/>
    </source>
</evidence>
<accession>A0AAN6W454</accession>
<dbReference type="Pfam" id="PF03981">
    <property type="entry name" value="Ubiq_cyt_C_chap"/>
    <property type="match status" value="1"/>
</dbReference>